<protein>
    <submittedName>
        <fullName evidence="1">Uncharacterized protein</fullName>
    </submittedName>
</protein>
<sequence>MLQPNVHLLGDQRILGGMQRSEDAAPLQIRAQPPSQSGSLPLFDGAPTREQVTIRTMESWYQQAEGTKRVIEQEAQHAQRPTRHDRVVQEVKPPGLERTQVVPQHQRGHIFGQHQRNVPDVPPAHVHEPYLKLEQRKHVHVGEKQVEEVALELFVQPHLVHDAGDHQKIVVGHQHPEVQWEKHVERGQCQHAHQQKHYPAEKQDRLAYHIVLLEPHDRLAPGGSSTVSRSLKLTLRPDGRAFEPPRSTVSGGPLNSCSLSSSVKLTYGSWCAFDCCRSKLNAPTLSVFRGLCSAAGTATRSFAVDSRSPSLP</sequence>
<dbReference type="Proteomes" id="UP000075882">
    <property type="component" value="Unassembled WGS sequence"/>
</dbReference>
<proteinExistence type="predicted"/>
<accession>A0A8W7PT40</accession>
<dbReference type="AlphaFoldDB" id="A0A8W7PT40"/>
<name>A0A8W7PT40_ANOCL</name>
<reference evidence="1" key="1">
    <citation type="submission" date="2022-08" db="UniProtKB">
        <authorList>
            <consortium name="EnsemblMetazoa"/>
        </authorList>
    </citation>
    <scope>IDENTIFICATION</scope>
</reference>
<evidence type="ECO:0000313" key="1">
    <source>
        <dbReference type="EnsemblMetazoa" id="ACOM037233-PA.1"/>
    </source>
</evidence>
<organism evidence="1">
    <name type="scientific">Anopheles coluzzii</name>
    <name type="common">African malaria mosquito</name>
    <dbReference type="NCBI Taxonomy" id="1518534"/>
    <lineage>
        <taxon>Eukaryota</taxon>
        <taxon>Metazoa</taxon>
        <taxon>Ecdysozoa</taxon>
        <taxon>Arthropoda</taxon>
        <taxon>Hexapoda</taxon>
        <taxon>Insecta</taxon>
        <taxon>Pterygota</taxon>
        <taxon>Neoptera</taxon>
        <taxon>Endopterygota</taxon>
        <taxon>Diptera</taxon>
        <taxon>Nematocera</taxon>
        <taxon>Culicoidea</taxon>
        <taxon>Culicidae</taxon>
        <taxon>Anophelinae</taxon>
        <taxon>Anopheles</taxon>
    </lineage>
</organism>
<dbReference type="EnsemblMetazoa" id="ACOM037233-RA">
    <property type="protein sequence ID" value="ACOM037233-PA.1"/>
    <property type="gene ID" value="ACOM037233"/>
</dbReference>